<dbReference type="Proteomes" id="UP000010301">
    <property type="component" value="Unassembled WGS sequence"/>
</dbReference>
<keyword evidence="4 5" id="KW-0472">Membrane</keyword>
<comment type="caution">
    <text evidence="7">The sequence shown here is derived from an EMBL/GenBank/DDBJ whole genome shotgun (WGS) entry which is preliminary data.</text>
</comment>
<evidence type="ECO:0000256" key="1">
    <source>
        <dbReference type="ARBA" id="ARBA00004141"/>
    </source>
</evidence>
<evidence type="ECO:0000256" key="3">
    <source>
        <dbReference type="ARBA" id="ARBA00022989"/>
    </source>
</evidence>
<dbReference type="EMBL" id="ACFG01000004">
    <property type="protein sequence ID" value="EEH64362.1"/>
    <property type="molecule type" value="Genomic_DNA"/>
</dbReference>
<dbReference type="PANTHER" id="PTHR38480:SF1">
    <property type="entry name" value="SLR0254 PROTEIN"/>
    <property type="match status" value="1"/>
</dbReference>
<dbReference type="InterPro" id="IPR010432">
    <property type="entry name" value="RDD"/>
</dbReference>
<comment type="subcellular location">
    <subcellularLocation>
        <location evidence="1">Membrane</location>
        <topology evidence="1">Multi-pass membrane protein</topology>
    </subcellularLocation>
</comment>
<gene>
    <name evidence="7" type="ORF">HMPREF0044_0099</name>
</gene>
<feature type="transmembrane region" description="Helical" evidence="5">
    <location>
        <begin position="27"/>
        <end position="50"/>
    </location>
</feature>
<feature type="transmembrane region" description="Helical" evidence="5">
    <location>
        <begin position="62"/>
        <end position="83"/>
    </location>
</feature>
<keyword evidence="2 5" id="KW-0812">Transmembrane</keyword>
<dbReference type="OrthoDB" id="9787732at2"/>
<proteinExistence type="predicted"/>
<evidence type="ECO:0000256" key="2">
    <source>
        <dbReference type="ARBA" id="ARBA00022692"/>
    </source>
</evidence>
<dbReference type="GO" id="GO:0016020">
    <property type="term" value="C:membrane"/>
    <property type="evidence" value="ECO:0007669"/>
    <property type="project" value="UniProtKB-SubCell"/>
</dbReference>
<evidence type="ECO:0000256" key="4">
    <source>
        <dbReference type="ARBA" id="ARBA00023136"/>
    </source>
</evidence>
<dbReference type="PANTHER" id="PTHR38480">
    <property type="entry name" value="SLR0254 PROTEIN"/>
    <property type="match status" value="1"/>
</dbReference>
<name>C0VY59_9ACTO</name>
<dbReference type="STRING" id="525245.HMPREF0044_0099"/>
<accession>C0VY59</accession>
<organism evidence="7 8">
    <name type="scientific">Gleimia coleocanis DSM 15436</name>
    <dbReference type="NCBI Taxonomy" id="525245"/>
    <lineage>
        <taxon>Bacteria</taxon>
        <taxon>Bacillati</taxon>
        <taxon>Actinomycetota</taxon>
        <taxon>Actinomycetes</taxon>
        <taxon>Actinomycetales</taxon>
        <taxon>Actinomycetaceae</taxon>
        <taxon>Gleimia</taxon>
    </lineage>
</organism>
<sequence length="267" mass="29273">MENQSYLVADDIIVGEGVALDVPTAGAFVRIVSGAIDSFVTVVLMVALLYSFSEYIFFSNEAIARIVSILLVVSVFIAMPTLIETFSHGKSLGKLIMGIRVVRTDHGVISFRHAFTRAMVGFFETWITAGVLSTCAVLLTKQGRRFGDLAAGTLVVKERIPLQKHTALIMPPGMEQWAAKTDIGSIPASLALSARQFLLRADKLSPQARAEVGRRLAAQLQDFVYPLPDPIPHPEIFIATVLAERSRRAIRRNEVNAKISKALLRQD</sequence>
<reference evidence="7 8" key="1">
    <citation type="submission" date="2009-01" db="EMBL/GenBank/DDBJ databases">
        <authorList>
            <person name="Qin X."/>
            <person name="Bachman B."/>
            <person name="Battles P."/>
            <person name="Bell A."/>
            <person name="Bess C."/>
            <person name="Bickham C."/>
            <person name="Chaboub L."/>
            <person name="Chen D."/>
            <person name="Coyle M."/>
            <person name="Deiros D.R."/>
            <person name="Dinh H."/>
            <person name="Forbes L."/>
            <person name="Fowler G."/>
            <person name="Francisco L."/>
            <person name="Fu Q."/>
            <person name="Gubbala S."/>
            <person name="Hale W."/>
            <person name="Han Y."/>
            <person name="Hemphill L."/>
            <person name="Highlander S.K."/>
            <person name="Hirani K."/>
            <person name="Hogues M."/>
            <person name="Jackson L."/>
            <person name="Jakkamsetti A."/>
            <person name="Javaid M."/>
            <person name="Jiang H."/>
            <person name="Korchina V."/>
            <person name="Kovar C."/>
            <person name="Lara F."/>
            <person name="Lee S."/>
            <person name="Mata R."/>
            <person name="Mathew T."/>
            <person name="Moen C."/>
            <person name="Morales K."/>
            <person name="Munidasa M."/>
            <person name="Nazareth L."/>
            <person name="Ngo R."/>
            <person name="Nguyen L."/>
            <person name="Okwuonu G."/>
            <person name="Ongeri F."/>
            <person name="Patil S."/>
            <person name="Petrosino J."/>
            <person name="Pham C."/>
            <person name="Pham P."/>
            <person name="Pu L.-L."/>
            <person name="Puazo M."/>
            <person name="Raj R."/>
            <person name="Reid J."/>
            <person name="Rouhana J."/>
            <person name="Saada N."/>
            <person name="Shang Y."/>
            <person name="Simmons D."/>
            <person name="Thornton R."/>
            <person name="Warren J."/>
            <person name="Weissenberger G."/>
            <person name="Zhang J."/>
            <person name="Zhang L."/>
            <person name="Zhou C."/>
            <person name="Zhu D."/>
            <person name="Muzny D."/>
            <person name="Worley K."/>
            <person name="Gibbs R."/>
        </authorList>
    </citation>
    <scope>NUCLEOTIDE SEQUENCE [LARGE SCALE GENOMIC DNA]</scope>
    <source>
        <strain evidence="7 8">DSM 15436</strain>
    </source>
</reference>
<dbReference type="Pfam" id="PF06271">
    <property type="entry name" value="RDD"/>
    <property type="match status" value="1"/>
</dbReference>
<dbReference type="AlphaFoldDB" id="C0VY59"/>
<dbReference type="RefSeq" id="WP_006547096.1">
    <property type="nucleotide sequence ID" value="NZ_DS999545.1"/>
</dbReference>
<evidence type="ECO:0000256" key="5">
    <source>
        <dbReference type="SAM" id="Phobius"/>
    </source>
</evidence>
<evidence type="ECO:0000313" key="7">
    <source>
        <dbReference type="EMBL" id="EEH64362.1"/>
    </source>
</evidence>
<dbReference type="HOGENOM" id="CLU_054176_0_0_11"/>
<feature type="transmembrane region" description="Helical" evidence="5">
    <location>
        <begin position="118"/>
        <end position="139"/>
    </location>
</feature>
<keyword evidence="8" id="KW-1185">Reference proteome</keyword>
<evidence type="ECO:0000313" key="8">
    <source>
        <dbReference type="Proteomes" id="UP000010301"/>
    </source>
</evidence>
<keyword evidence="3 5" id="KW-1133">Transmembrane helix</keyword>
<protein>
    <submittedName>
        <fullName evidence="7">RDD family protein</fullName>
    </submittedName>
</protein>
<evidence type="ECO:0000259" key="6">
    <source>
        <dbReference type="Pfam" id="PF06271"/>
    </source>
</evidence>
<dbReference type="eggNOG" id="COG1714">
    <property type="taxonomic scope" value="Bacteria"/>
</dbReference>
<feature type="domain" description="RDD" evidence="6">
    <location>
        <begin position="24"/>
        <end position="152"/>
    </location>
</feature>